<dbReference type="AlphaFoldDB" id="A0A9J5X626"/>
<accession>A0A9J5X626</accession>
<sequence length="68" mass="7841">MQKLKVLHSCYMFNGALTFESEVQIHVYPSSSHRFIRVIPFCESIVCNKIPSTARISNSKQFSIFWSA</sequence>
<dbReference type="Proteomes" id="UP000824120">
    <property type="component" value="Chromosome 10"/>
</dbReference>
<comment type="caution">
    <text evidence="1">The sequence shown here is derived from an EMBL/GenBank/DDBJ whole genome shotgun (WGS) entry which is preliminary data.</text>
</comment>
<reference evidence="1 2" key="1">
    <citation type="submission" date="2020-09" db="EMBL/GenBank/DDBJ databases">
        <title>De no assembly of potato wild relative species, Solanum commersonii.</title>
        <authorList>
            <person name="Cho K."/>
        </authorList>
    </citation>
    <scope>NUCLEOTIDE SEQUENCE [LARGE SCALE GENOMIC DNA]</scope>
    <source>
        <strain evidence="1">LZ3.2</strain>
        <tissue evidence="1">Leaf</tissue>
    </source>
</reference>
<evidence type="ECO:0000313" key="1">
    <source>
        <dbReference type="EMBL" id="KAG5583619.1"/>
    </source>
</evidence>
<keyword evidence="2" id="KW-1185">Reference proteome</keyword>
<proteinExistence type="predicted"/>
<evidence type="ECO:0000313" key="2">
    <source>
        <dbReference type="Proteomes" id="UP000824120"/>
    </source>
</evidence>
<name>A0A9J5X626_SOLCO</name>
<protein>
    <submittedName>
        <fullName evidence="1">Uncharacterized protein</fullName>
    </submittedName>
</protein>
<organism evidence="1 2">
    <name type="scientific">Solanum commersonii</name>
    <name type="common">Commerson's wild potato</name>
    <name type="synonym">Commerson's nightshade</name>
    <dbReference type="NCBI Taxonomy" id="4109"/>
    <lineage>
        <taxon>Eukaryota</taxon>
        <taxon>Viridiplantae</taxon>
        <taxon>Streptophyta</taxon>
        <taxon>Embryophyta</taxon>
        <taxon>Tracheophyta</taxon>
        <taxon>Spermatophyta</taxon>
        <taxon>Magnoliopsida</taxon>
        <taxon>eudicotyledons</taxon>
        <taxon>Gunneridae</taxon>
        <taxon>Pentapetalae</taxon>
        <taxon>asterids</taxon>
        <taxon>lamiids</taxon>
        <taxon>Solanales</taxon>
        <taxon>Solanaceae</taxon>
        <taxon>Solanoideae</taxon>
        <taxon>Solaneae</taxon>
        <taxon>Solanum</taxon>
    </lineage>
</organism>
<dbReference type="EMBL" id="JACXVP010000010">
    <property type="protein sequence ID" value="KAG5583619.1"/>
    <property type="molecule type" value="Genomic_DNA"/>
</dbReference>
<gene>
    <name evidence="1" type="ORF">H5410_054246</name>
</gene>